<dbReference type="Pfam" id="PF04278">
    <property type="entry name" value="Tic22"/>
    <property type="match status" value="1"/>
</dbReference>
<dbReference type="Gene3D" id="3.40.1350.100">
    <property type="match status" value="1"/>
</dbReference>
<keyword evidence="4" id="KW-0732">Signal</keyword>
<keyword evidence="2" id="KW-0150">Chloroplast</keyword>
<keyword evidence="3" id="KW-0934">Plastid</keyword>
<dbReference type="PANTHER" id="PTHR33926:SF4">
    <property type="entry name" value="PROTEIN TIC 22, CHLOROPLASTIC"/>
    <property type="match status" value="1"/>
</dbReference>
<evidence type="ECO:0000313" key="5">
    <source>
        <dbReference type="EMBL" id="CAD9666060.1"/>
    </source>
</evidence>
<evidence type="ECO:0000256" key="1">
    <source>
        <dbReference type="ARBA" id="ARBA00004229"/>
    </source>
</evidence>
<evidence type="ECO:0000256" key="4">
    <source>
        <dbReference type="SAM" id="SignalP"/>
    </source>
</evidence>
<gene>
    <name evidence="5" type="ORF">EANT1437_LOCUS5597</name>
</gene>
<dbReference type="GO" id="GO:0009507">
    <property type="term" value="C:chloroplast"/>
    <property type="evidence" value="ECO:0007669"/>
    <property type="project" value="UniProtKB-SubCell"/>
</dbReference>
<dbReference type="PANTHER" id="PTHR33926">
    <property type="entry name" value="PROTEIN TIC 22, CHLOROPLASTIC"/>
    <property type="match status" value="1"/>
</dbReference>
<dbReference type="AlphaFoldDB" id="A0A7S2W3Y8"/>
<dbReference type="GO" id="GO:0015031">
    <property type="term" value="P:protein transport"/>
    <property type="evidence" value="ECO:0007669"/>
    <property type="project" value="InterPro"/>
</dbReference>
<proteinExistence type="predicted"/>
<comment type="subcellular location">
    <subcellularLocation>
        <location evidence="1">Plastid</location>
        <location evidence="1">Chloroplast</location>
    </subcellularLocation>
</comment>
<evidence type="ECO:0000256" key="2">
    <source>
        <dbReference type="ARBA" id="ARBA00022528"/>
    </source>
</evidence>
<dbReference type="InterPro" id="IPR007378">
    <property type="entry name" value="Tic22-like"/>
</dbReference>
<name>A0A7S2W3Y8_9STRA</name>
<protein>
    <submittedName>
        <fullName evidence="5">Uncharacterized protein</fullName>
    </submittedName>
</protein>
<feature type="chain" id="PRO_5030856757" evidence="4">
    <location>
        <begin position="21"/>
        <end position="351"/>
    </location>
</feature>
<feature type="signal peptide" evidence="4">
    <location>
        <begin position="1"/>
        <end position="20"/>
    </location>
</feature>
<accession>A0A7S2W3Y8</accession>
<evidence type="ECO:0000256" key="3">
    <source>
        <dbReference type="ARBA" id="ARBA00022640"/>
    </source>
</evidence>
<organism evidence="5">
    <name type="scientific">Eucampia antarctica</name>
    <dbReference type="NCBI Taxonomy" id="49252"/>
    <lineage>
        <taxon>Eukaryota</taxon>
        <taxon>Sar</taxon>
        <taxon>Stramenopiles</taxon>
        <taxon>Ochrophyta</taxon>
        <taxon>Bacillariophyta</taxon>
        <taxon>Mediophyceae</taxon>
        <taxon>Biddulphiophycidae</taxon>
        <taxon>Hemiaulales</taxon>
        <taxon>Hemiaulaceae</taxon>
        <taxon>Eucampia</taxon>
    </lineage>
</organism>
<dbReference type="EMBL" id="HBHI01010928">
    <property type="protein sequence ID" value="CAD9666060.1"/>
    <property type="molecule type" value="Transcribed_RNA"/>
</dbReference>
<sequence>MMSFLLKSALLLSAALVASGDSAFFPRTTVSSNAVSASSVFGISRGGGLFGKKDEDSAALAEAPVEGEMYPPMTKEEVEEWLAHIPIFAVTDSNGAGVVLRPDNDTSVFYFFMSPQMANSTLQTLQESNENLDLKISAFSLGKIWFKILNSETDNEIMLKPPGSDEDGEAIKGVQYRLVPDTRDLMGARMLLTMDPEDGEKLKEGGSLTAEDAQAAIKKAMTESPKFKDNFNEIPVFMIGQMRMMKPAEDGAVDTESGQQILPMYFSLQNMIATWQQFMSKQTEAQGMEPAISLMDLNELVQKMQEESEIDFRNVLLIPPVPMAAGGPAATQVPNDVDPMAQMGGDTLGDL</sequence>
<reference evidence="5" key="1">
    <citation type="submission" date="2021-01" db="EMBL/GenBank/DDBJ databases">
        <authorList>
            <person name="Corre E."/>
            <person name="Pelletier E."/>
            <person name="Niang G."/>
            <person name="Scheremetjew M."/>
            <person name="Finn R."/>
            <person name="Kale V."/>
            <person name="Holt S."/>
            <person name="Cochrane G."/>
            <person name="Meng A."/>
            <person name="Brown T."/>
            <person name="Cohen L."/>
        </authorList>
    </citation>
    <scope>NUCLEOTIDE SEQUENCE</scope>
    <source>
        <strain evidence="5">CCMP1452</strain>
    </source>
</reference>